<feature type="transmembrane region" description="Helical" evidence="2">
    <location>
        <begin position="12"/>
        <end position="30"/>
    </location>
</feature>
<feature type="region of interest" description="Disordered" evidence="1">
    <location>
        <begin position="118"/>
        <end position="145"/>
    </location>
</feature>
<keyword evidence="4" id="KW-1185">Reference proteome</keyword>
<evidence type="ECO:0000313" key="3">
    <source>
        <dbReference type="EMBL" id="KZX10993.1"/>
    </source>
</evidence>
<protein>
    <submittedName>
        <fullName evidence="3">Uncharacterized protein</fullName>
    </submittedName>
</protein>
<feature type="compositionally biased region" description="Basic residues" evidence="1">
    <location>
        <begin position="131"/>
        <end position="145"/>
    </location>
</feature>
<dbReference type="Proteomes" id="UP000077066">
    <property type="component" value="Unassembled WGS sequence"/>
</dbReference>
<keyword evidence="2" id="KW-1133">Transmembrane helix</keyword>
<keyword evidence="2" id="KW-0472">Membrane</keyword>
<gene>
    <name evidence="3" type="ORF">MBFIL_15650</name>
</gene>
<evidence type="ECO:0000256" key="2">
    <source>
        <dbReference type="SAM" id="Phobius"/>
    </source>
</evidence>
<feature type="transmembrane region" description="Helical" evidence="2">
    <location>
        <begin position="87"/>
        <end position="109"/>
    </location>
</feature>
<dbReference type="RefSeq" id="WP_066973362.1">
    <property type="nucleotide sequence ID" value="NZ_LWMT01000260.1"/>
</dbReference>
<feature type="transmembrane region" description="Helical" evidence="2">
    <location>
        <begin position="59"/>
        <end position="81"/>
    </location>
</feature>
<comment type="caution">
    <text evidence="3">The sequence shown here is derived from an EMBL/GenBank/DDBJ whole genome shotgun (WGS) entry which is preliminary data.</text>
</comment>
<dbReference type="OrthoDB" id="76617at2157"/>
<organism evidence="3 4">
    <name type="scientific">Methanobrevibacter filiformis</name>
    <dbReference type="NCBI Taxonomy" id="55758"/>
    <lineage>
        <taxon>Archaea</taxon>
        <taxon>Methanobacteriati</taxon>
        <taxon>Methanobacteriota</taxon>
        <taxon>Methanomada group</taxon>
        <taxon>Methanobacteria</taxon>
        <taxon>Methanobacteriales</taxon>
        <taxon>Methanobacteriaceae</taxon>
        <taxon>Methanobrevibacter</taxon>
    </lineage>
</organism>
<proteinExistence type="predicted"/>
<evidence type="ECO:0000313" key="4">
    <source>
        <dbReference type="Proteomes" id="UP000077066"/>
    </source>
</evidence>
<keyword evidence="2" id="KW-0812">Transmembrane</keyword>
<feature type="transmembrane region" description="Helical" evidence="2">
    <location>
        <begin position="36"/>
        <end position="52"/>
    </location>
</feature>
<accession>A0A165ZPL1</accession>
<dbReference type="PATRIC" id="fig|55758.3.peg.1766"/>
<name>A0A165ZPL1_9EURY</name>
<reference evidence="3 4" key="1">
    <citation type="submission" date="2016-04" db="EMBL/GenBank/DDBJ databases">
        <title>Genome sequence of Methanobrevibacter filiformis DSM 11501.</title>
        <authorList>
            <person name="Poehlein A."/>
            <person name="Seedorf H."/>
            <person name="Daniel R."/>
        </authorList>
    </citation>
    <scope>NUCLEOTIDE SEQUENCE [LARGE SCALE GENOMIC DNA]</scope>
    <source>
        <strain evidence="3 4">DSM 11501</strain>
    </source>
</reference>
<dbReference type="EMBL" id="LWMT01000260">
    <property type="protein sequence ID" value="KZX10993.1"/>
    <property type="molecule type" value="Genomic_DNA"/>
</dbReference>
<dbReference type="AlphaFoldDB" id="A0A165ZPL1"/>
<sequence>MEFRELYTGINWKWFVIGMFLFAFIVVLAMDSHLEVLLFFSSIGLLIIGYKSQNIIQGMILGAVGTLPLFIVTVFTNRLGIATGENLTGLILVSFIAIGLFCGFTGAYFKKGRKKAIADAKAPGKTNPQNKNKKSGKNKNKNKNI</sequence>
<evidence type="ECO:0000256" key="1">
    <source>
        <dbReference type="SAM" id="MobiDB-lite"/>
    </source>
</evidence>